<dbReference type="EMBL" id="OMOR01000001">
    <property type="protein sequence ID" value="SPH20603.1"/>
    <property type="molecule type" value="Genomic_DNA"/>
</dbReference>
<proteinExistence type="predicted"/>
<gene>
    <name evidence="1" type="ORF">ASD8599_01342</name>
</gene>
<evidence type="ECO:0000313" key="2">
    <source>
        <dbReference type="Proteomes" id="UP000244880"/>
    </source>
</evidence>
<dbReference type="InterPro" id="IPR027417">
    <property type="entry name" value="P-loop_NTPase"/>
</dbReference>
<organism evidence="1 2">
    <name type="scientific">Ascidiaceihabitans donghaensis</name>
    <dbReference type="NCBI Taxonomy" id="1510460"/>
    <lineage>
        <taxon>Bacteria</taxon>
        <taxon>Pseudomonadati</taxon>
        <taxon>Pseudomonadota</taxon>
        <taxon>Alphaproteobacteria</taxon>
        <taxon>Rhodobacterales</taxon>
        <taxon>Paracoccaceae</taxon>
        <taxon>Ascidiaceihabitans</taxon>
    </lineage>
</organism>
<dbReference type="Proteomes" id="UP000244880">
    <property type="component" value="Unassembled WGS sequence"/>
</dbReference>
<keyword evidence="2" id="KW-1185">Reference proteome</keyword>
<dbReference type="Gene3D" id="3.40.50.300">
    <property type="entry name" value="P-loop containing nucleotide triphosphate hydrolases"/>
    <property type="match status" value="1"/>
</dbReference>
<reference evidence="1 2" key="1">
    <citation type="submission" date="2018-03" db="EMBL/GenBank/DDBJ databases">
        <authorList>
            <person name="Keele B.F."/>
        </authorList>
    </citation>
    <scope>NUCLEOTIDE SEQUENCE [LARGE SCALE GENOMIC DNA]</scope>
    <source>
        <strain evidence="1 2">CECT 8599</strain>
    </source>
</reference>
<dbReference type="OrthoDB" id="7904151at2"/>
<evidence type="ECO:0000313" key="1">
    <source>
        <dbReference type="EMBL" id="SPH20603.1"/>
    </source>
</evidence>
<accession>A0A2R8BC11</accession>
<dbReference type="SUPFAM" id="SSF52540">
    <property type="entry name" value="P-loop containing nucleoside triphosphate hydrolases"/>
    <property type="match status" value="1"/>
</dbReference>
<protein>
    <recommendedName>
        <fullName evidence="3">Sulfotransferase domain-containing protein</fullName>
    </recommendedName>
</protein>
<evidence type="ECO:0008006" key="3">
    <source>
        <dbReference type="Google" id="ProtNLM"/>
    </source>
</evidence>
<sequence length="247" mass="27737">MPLPHSFATTGFHAITSGEKVTRYQVLGERSSGTNFVKRLLGRNSPLTPTEGLGWKHGFANMRAIPADLGVVCVVRDPVDWVRSMHAKPWHTTPAMQSLPFSDFIRSPWDTIIDRPRYFDGETETLGQPLQYDRDPMTGKRFDTLFALRTAKLRGLLSYLNRDCTCIVLRLETAVAAPQATLEQLSHTLAFTSPHDKFRPVMKRLGAKFKPSVDARPDTPKTLSQSDTSFLKTELDLSLENNLGYCL</sequence>
<dbReference type="RefSeq" id="WP_108827797.1">
    <property type="nucleotide sequence ID" value="NZ_OMOR01000001.1"/>
</dbReference>
<dbReference type="AlphaFoldDB" id="A0A2R8BC11"/>
<name>A0A2R8BC11_9RHOB</name>